<keyword evidence="3" id="KW-1185">Reference proteome</keyword>
<proteinExistence type="predicted"/>
<dbReference type="OrthoDB" id="5335210at2759"/>
<protein>
    <submittedName>
        <fullName evidence="2">Uncharacterized protein</fullName>
    </submittedName>
</protein>
<feature type="compositionally biased region" description="Polar residues" evidence="1">
    <location>
        <begin position="1270"/>
        <end position="1286"/>
    </location>
</feature>
<feature type="compositionally biased region" description="Polar residues" evidence="1">
    <location>
        <begin position="497"/>
        <end position="516"/>
    </location>
</feature>
<feature type="compositionally biased region" description="Polar residues" evidence="1">
    <location>
        <begin position="1305"/>
        <end position="1315"/>
    </location>
</feature>
<sequence length="1349" mass="145917">MNRFRTKKKAKETGDIAARPSTDSDGSGILPIKTSKTWGRTRKTQEPEPKPELDLSTALPSSDDFRTSLLMSGLSARFSMLREQDDPNSKLGKASDDSVLFPSNRQSRLNDFGYFGRGGLSDIAEVSSISGSIKPPFAAMNRKDSYNTLDGYGTDDDSNNGGSIMSRAKPGEGNNLFGGRQKIYKIAGGATSTKSMGEGGSLGGKILYDDDVAQSAFQKLRERERAEERMRKAHEEQECEEAEQRVEDSRPSSPPLTGYNRNRETSSTTSSGPNARMSTAATSVTSQRTPSLKGHNTSVPGTPALNTSGLERSGTKGRRLYETGLDKDLHEQQFSAMSRIDTLARQRTLGAHTPPPGLASPTSATSTGAFDRFDRQPVATQSSMPNLRAASPPPIPAAAAKFDFGIKPAALEPKSIASFASPALSPPLSPPMSEDDNGQFPVQPADIGKATASLAFSKPVQPYDDNKYSQRQIQMQQGREDQPLRKHSPPEAFAPRQQPSVPRTRADSSATLNSGASVRPGPNSLAQRTGPMHERFATKPISEIKVPENHAITAAGTFLTSPDAPSSPDDFDMPPSKPWDRAGAQSPSIPKGYRPDPSQSPILECPPESQHPANRELAPASSPIEVPLVDRVDMIMGNVNPIRLSTGDLSKIRPKSPRTEDSPTLGPTTGLSGMVRQHLRSDSNNSSIYGVQSAAPSAAFASRFPQDHTELVPQHDYSSTKSNPWDLDDWDQQYQGENKENNLYGQVSAPAPLTVKSARTETSVEEKPAWEQELANHHARMGSTETQIERQELADDLAFRRKQVQEKMKSFVETDSRSNSPLPGMDWARQNNPLGILKAKTSRTSLSVKTQREKEPVPTKTMKMLGLGNATMNSSPSPNSKVFEEDPWKQEEEEMLRGVPKPRGGSETKAFRQARRDAQRTREQDNMRYGPAQGRRPSAEREWTAPLAIQTRGLPRQNDPNRERGPAPMHTGPRMGAPGQERGPMQMGPRVRAPSRDRHPPPVSQNPRRQNGSSRDSHDSESSSRTGSRPPSRDRSGSDASGGRSKSRNGRYRDDIAKAMGDGMGSSAAHNGYEAAPVSARSMPKSPAQPGLNYQPSHSPAFLPSPSFPVSPAMPSPAPGPDAPFRARSRTNSKAGYFDQSLAPGQSSEEIGLSPRPSPVAPFVVNPTPPIEHPSPLMSSTTPTGAGFQSNGRITAARKKSINKSDISEPTLISSTSRITTVNLPPGSSLSNGAEPSPPIPPINPRRRQTRVQTMFGAFASKKEDAMPSLSLQQATQSTDEMSTFSADEADKVPRHRQKLRKSSSEGGNLNSIARQQAMAMPSPAMPAATFPPPEGRSPSPPKVEGGMF</sequence>
<comment type="caution">
    <text evidence="2">The sequence shown here is derived from an EMBL/GenBank/DDBJ whole genome shotgun (WGS) entry which is preliminary data.</text>
</comment>
<dbReference type="EMBL" id="PDLN01000011">
    <property type="protein sequence ID" value="RDW71770.1"/>
    <property type="molecule type" value="Genomic_DNA"/>
</dbReference>
<evidence type="ECO:0000313" key="2">
    <source>
        <dbReference type="EMBL" id="RDW71770.1"/>
    </source>
</evidence>
<feature type="region of interest" description="Disordered" evidence="1">
    <location>
        <begin position="345"/>
        <end position="398"/>
    </location>
</feature>
<feature type="compositionally biased region" description="Basic and acidic residues" evidence="1">
    <location>
        <begin position="83"/>
        <end position="96"/>
    </location>
</feature>
<evidence type="ECO:0000256" key="1">
    <source>
        <dbReference type="SAM" id="MobiDB-lite"/>
    </source>
</evidence>
<organism evidence="2 3">
    <name type="scientific">Coleophoma crateriformis</name>
    <dbReference type="NCBI Taxonomy" id="565419"/>
    <lineage>
        <taxon>Eukaryota</taxon>
        <taxon>Fungi</taxon>
        <taxon>Dikarya</taxon>
        <taxon>Ascomycota</taxon>
        <taxon>Pezizomycotina</taxon>
        <taxon>Leotiomycetes</taxon>
        <taxon>Helotiales</taxon>
        <taxon>Dermateaceae</taxon>
        <taxon>Coleophoma</taxon>
    </lineage>
</organism>
<feature type="region of interest" description="Disordered" evidence="1">
    <location>
        <begin position="642"/>
        <end position="697"/>
    </location>
</feature>
<feature type="compositionally biased region" description="Pro residues" evidence="1">
    <location>
        <begin position="1106"/>
        <end position="1122"/>
    </location>
</feature>
<feature type="compositionally biased region" description="Basic and acidic residues" evidence="1">
    <location>
        <begin position="219"/>
        <end position="250"/>
    </location>
</feature>
<feature type="compositionally biased region" description="Polar residues" evidence="1">
    <location>
        <begin position="272"/>
        <end position="310"/>
    </location>
</feature>
<feature type="compositionally biased region" description="Basic and acidic residues" evidence="1">
    <location>
        <begin position="758"/>
        <end position="768"/>
    </location>
</feature>
<name>A0A3D8RCS1_9HELO</name>
<feature type="region of interest" description="Disordered" evidence="1">
    <location>
        <begin position="1"/>
        <end position="62"/>
    </location>
</feature>
<feature type="region of interest" description="Disordered" evidence="1">
    <location>
        <begin position="742"/>
        <end position="768"/>
    </location>
</feature>
<feature type="compositionally biased region" description="Polar residues" evidence="1">
    <location>
        <begin position="1211"/>
        <end position="1234"/>
    </location>
</feature>
<feature type="compositionally biased region" description="Basic and acidic residues" evidence="1">
    <location>
        <begin position="904"/>
        <end position="926"/>
    </location>
</feature>
<feature type="region of interest" description="Disordered" evidence="1">
    <location>
        <begin position="420"/>
        <end position="623"/>
    </location>
</feature>
<gene>
    <name evidence="2" type="ORF">BP5796_07804</name>
</gene>
<feature type="region of interest" description="Disordered" evidence="1">
    <location>
        <begin position="867"/>
        <end position="1349"/>
    </location>
</feature>
<accession>A0A3D8RCS1</accession>
<dbReference type="Proteomes" id="UP000256328">
    <property type="component" value="Unassembled WGS sequence"/>
</dbReference>
<feature type="region of interest" description="Disordered" evidence="1">
    <location>
        <begin position="808"/>
        <end position="829"/>
    </location>
</feature>
<feature type="region of interest" description="Disordered" evidence="1">
    <location>
        <begin position="149"/>
        <end position="178"/>
    </location>
</feature>
<feature type="region of interest" description="Disordered" evidence="1">
    <location>
        <begin position="83"/>
        <end position="102"/>
    </location>
</feature>
<feature type="compositionally biased region" description="Basic and acidic residues" evidence="1">
    <location>
        <begin position="43"/>
        <end position="53"/>
    </location>
</feature>
<feature type="compositionally biased region" description="Basic residues" evidence="1">
    <location>
        <begin position="1"/>
        <end position="10"/>
    </location>
</feature>
<feature type="compositionally biased region" description="Polar residues" evidence="1">
    <location>
        <begin position="870"/>
        <end position="880"/>
    </location>
</feature>
<feature type="region of interest" description="Disordered" evidence="1">
    <location>
        <begin position="219"/>
        <end position="326"/>
    </location>
</feature>
<reference evidence="2 3" key="1">
    <citation type="journal article" date="2018" name="IMA Fungus">
        <title>IMA Genome-F 9: Draft genome sequence of Annulohypoxylon stygium, Aspergillus mulundensis, Berkeleyomyces basicola (syn. Thielaviopsis basicola), Ceratocystis smalleyi, two Cercospora beticola strains, Coleophoma cylindrospora, Fusarium fracticaudum, Phialophora cf. hyalina, and Morchella septimelata.</title>
        <authorList>
            <person name="Wingfield B.D."/>
            <person name="Bills G.F."/>
            <person name="Dong Y."/>
            <person name="Huang W."/>
            <person name="Nel W.J."/>
            <person name="Swalarsk-Parry B.S."/>
            <person name="Vaghefi N."/>
            <person name="Wilken P.M."/>
            <person name="An Z."/>
            <person name="de Beer Z.W."/>
            <person name="De Vos L."/>
            <person name="Chen L."/>
            <person name="Duong T.A."/>
            <person name="Gao Y."/>
            <person name="Hammerbacher A."/>
            <person name="Kikkert J.R."/>
            <person name="Li Y."/>
            <person name="Li H."/>
            <person name="Li K."/>
            <person name="Li Q."/>
            <person name="Liu X."/>
            <person name="Ma X."/>
            <person name="Naidoo K."/>
            <person name="Pethybridge S.J."/>
            <person name="Sun J."/>
            <person name="Steenkamp E.T."/>
            <person name="van der Nest M.A."/>
            <person name="van Wyk S."/>
            <person name="Wingfield M.J."/>
            <person name="Xiong C."/>
            <person name="Yue Q."/>
            <person name="Zhang X."/>
        </authorList>
    </citation>
    <scope>NUCLEOTIDE SEQUENCE [LARGE SCALE GENOMIC DNA]</scope>
    <source>
        <strain evidence="2 3">BP5796</strain>
    </source>
</reference>
<feature type="compositionally biased region" description="Polar residues" evidence="1">
    <location>
        <begin position="1177"/>
        <end position="1193"/>
    </location>
</feature>
<feature type="compositionally biased region" description="Pro residues" evidence="1">
    <location>
        <begin position="1330"/>
        <end position="1342"/>
    </location>
</feature>
<feature type="compositionally biased region" description="Low complexity" evidence="1">
    <location>
        <begin position="1318"/>
        <end position="1329"/>
    </location>
</feature>
<evidence type="ECO:0000313" key="3">
    <source>
        <dbReference type="Proteomes" id="UP000256328"/>
    </source>
</evidence>